<feature type="transmembrane region" description="Helical" evidence="1">
    <location>
        <begin position="384"/>
        <end position="402"/>
    </location>
</feature>
<keyword evidence="3" id="KW-1185">Reference proteome</keyword>
<reference evidence="2 3" key="1">
    <citation type="submission" date="2024-06" db="EMBL/GenBank/DDBJ databases">
        <authorList>
            <person name="Kaempfer P."/>
            <person name="Viver T."/>
        </authorList>
    </citation>
    <scope>NUCLEOTIDE SEQUENCE [LARGE SCALE GENOMIC DNA]</scope>
    <source>
        <strain evidence="2 3">ST-37</strain>
    </source>
</reference>
<protein>
    <submittedName>
        <fullName evidence="2">O-antigen polysaccharide polymerase Wzy</fullName>
    </submittedName>
</protein>
<gene>
    <name evidence="2" type="primary">wzy</name>
    <name evidence="2" type="ORF">ABS765_16685</name>
</gene>
<feature type="transmembrane region" description="Helical" evidence="1">
    <location>
        <begin position="81"/>
        <end position="98"/>
    </location>
</feature>
<feature type="transmembrane region" description="Helical" evidence="1">
    <location>
        <begin position="5"/>
        <end position="21"/>
    </location>
</feature>
<feature type="transmembrane region" description="Helical" evidence="1">
    <location>
        <begin position="353"/>
        <end position="372"/>
    </location>
</feature>
<feature type="transmembrane region" description="Helical" evidence="1">
    <location>
        <begin position="232"/>
        <end position="249"/>
    </location>
</feature>
<feature type="transmembrane region" description="Helical" evidence="1">
    <location>
        <begin position="302"/>
        <end position="320"/>
    </location>
</feature>
<proteinExistence type="predicted"/>
<evidence type="ECO:0000313" key="3">
    <source>
        <dbReference type="Proteomes" id="UP001629058"/>
    </source>
</evidence>
<accession>A0ABW8Y631</accession>
<dbReference type="RefSeq" id="WP_408092599.1">
    <property type="nucleotide sequence ID" value="NZ_JBELPY010000016.1"/>
</dbReference>
<feature type="transmembrane region" description="Helical" evidence="1">
    <location>
        <begin position="27"/>
        <end position="44"/>
    </location>
</feature>
<dbReference type="NCBIfam" id="TIGR04370">
    <property type="entry name" value="glyco_rpt_poly"/>
    <property type="match status" value="1"/>
</dbReference>
<dbReference type="EMBL" id="JBELPY010000016">
    <property type="protein sequence ID" value="MFL9835656.1"/>
    <property type="molecule type" value="Genomic_DNA"/>
</dbReference>
<evidence type="ECO:0000313" key="2">
    <source>
        <dbReference type="EMBL" id="MFL9835656.1"/>
    </source>
</evidence>
<comment type="caution">
    <text evidence="2">The sequence shown here is derived from an EMBL/GenBank/DDBJ whole genome shotgun (WGS) entry which is preliminary data.</text>
</comment>
<keyword evidence="1" id="KW-0472">Membrane</keyword>
<sequence>MNRFIIIALLVVLTVGVYMFYDFYSLAVTYFYFLLFFLIADIIYKRKINLIHVWCAGFVYIILSEAFITFGINFYKNGLDALQYLIVANNLILIGYYSNNSSPQVNKQNGKYEYTTKKLGVFLLIVCILFYITATLPSALASFALGREAAAEGENFVISSIVNSMGFLLPSVILFYFYHIKKTSLLISFLLSSPIFLILFMGGSRFPLLFSFLGFFLTYQNLSSTKFSKKKIFLLGMALVILLSASYAMKEFRTGERNVTNYTEQTEEYRDLPTYVSQYLSNEGIIDMTSLMIEHFSYHDHLYGASSSFITYFWIPRVIWEDKPTMLGHWFIRQYRGGFSQGHSASFGFTGDLFADFGYLSLLFVLFIGRLIKSAENFQDKALASNNYKVILGAMLFPYVFFFVRSPITASMTFLGILFFFFLFKKTVFKELKMLKN</sequence>
<name>A0ABW8Y631_9FLAO</name>
<feature type="transmembrane region" description="Helical" evidence="1">
    <location>
        <begin position="185"/>
        <end position="212"/>
    </location>
</feature>
<keyword evidence="1" id="KW-0812">Transmembrane</keyword>
<feature type="transmembrane region" description="Helical" evidence="1">
    <location>
        <begin position="119"/>
        <end position="144"/>
    </location>
</feature>
<dbReference type="InterPro" id="IPR029468">
    <property type="entry name" value="O-ag_pol_Wzy"/>
</dbReference>
<dbReference type="Proteomes" id="UP001629058">
    <property type="component" value="Unassembled WGS sequence"/>
</dbReference>
<organism evidence="2 3">
    <name type="scientific">Chryseobacterium terrae</name>
    <dbReference type="NCBI Taxonomy" id="3163299"/>
    <lineage>
        <taxon>Bacteria</taxon>
        <taxon>Pseudomonadati</taxon>
        <taxon>Bacteroidota</taxon>
        <taxon>Flavobacteriia</taxon>
        <taxon>Flavobacteriales</taxon>
        <taxon>Weeksellaceae</taxon>
        <taxon>Chryseobacterium group</taxon>
        <taxon>Chryseobacterium</taxon>
    </lineage>
</organism>
<feature type="transmembrane region" description="Helical" evidence="1">
    <location>
        <begin position="156"/>
        <end position="178"/>
    </location>
</feature>
<feature type="transmembrane region" description="Helical" evidence="1">
    <location>
        <begin position="51"/>
        <end position="75"/>
    </location>
</feature>
<evidence type="ECO:0000256" key="1">
    <source>
        <dbReference type="SAM" id="Phobius"/>
    </source>
</evidence>
<keyword evidence="1" id="KW-1133">Transmembrane helix</keyword>
<dbReference type="Pfam" id="PF14296">
    <property type="entry name" value="O-ag_pol_Wzy"/>
    <property type="match status" value="1"/>
</dbReference>
<feature type="transmembrane region" description="Helical" evidence="1">
    <location>
        <begin position="408"/>
        <end position="424"/>
    </location>
</feature>